<proteinExistence type="predicted"/>
<accession>A0AAU7W4I2</accession>
<sequence>MSRLLHGELVRLAATRLPVWTAVVAVAAGASITGLLALVGPEHATPPMPGIDTADGVALVLGINAMLLFLPALIGTVAVTSEYRHRTIGTTFLVAPRRARVLVAKLGVYSLVGLAYGAVTAASAGLALAGAAAVRGVPLGVTPAELGALLVRLALAAAVYTAIGVAIGALARHQLVAIGIVLGVFYFLEPLLMLVPGVNAVYAVLPGGATAALLASTFLGEAVAAEVPMLLAPQHLSAAGGALLLLAYAAAAAVAAVAVPLRRDLR</sequence>
<feature type="transmembrane region" description="Helical" evidence="1">
    <location>
        <begin position="59"/>
        <end position="79"/>
    </location>
</feature>
<organism evidence="2">
    <name type="scientific">Agromyces sp. G08B096</name>
    <dbReference type="NCBI Taxonomy" id="3156399"/>
    <lineage>
        <taxon>Bacteria</taxon>
        <taxon>Bacillati</taxon>
        <taxon>Actinomycetota</taxon>
        <taxon>Actinomycetes</taxon>
        <taxon>Micrococcales</taxon>
        <taxon>Microbacteriaceae</taxon>
        <taxon>Agromyces</taxon>
    </lineage>
</organism>
<feature type="transmembrane region" description="Helical" evidence="1">
    <location>
        <begin position="175"/>
        <end position="195"/>
    </location>
</feature>
<feature type="transmembrane region" description="Helical" evidence="1">
    <location>
        <begin position="20"/>
        <end position="39"/>
    </location>
</feature>
<dbReference type="RefSeq" id="WP_350347771.1">
    <property type="nucleotide sequence ID" value="NZ_CP158374.1"/>
</dbReference>
<keyword evidence="1" id="KW-0472">Membrane</keyword>
<keyword evidence="1" id="KW-0812">Transmembrane</keyword>
<dbReference type="EMBL" id="CP158374">
    <property type="protein sequence ID" value="XBX81748.1"/>
    <property type="molecule type" value="Genomic_DNA"/>
</dbReference>
<name>A0AAU7W4I2_9MICO</name>
<feature type="transmembrane region" description="Helical" evidence="1">
    <location>
        <begin position="106"/>
        <end position="134"/>
    </location>
</feature>
<feature type="transmembrane region" description="Helical" evidence="1">
    <location>
        <begin position="236"/>
        <end position="259"/>
    </location>
</feature>
<gene>
    <name evidence="2" type="ORF">ABIQ69_14155</name>
</gene>
<evidence type="ECO:0000256" key="1">
    <source>
        <dbReference type="SAM" id="Phobius"/>
    </source>
</evidence>
<evidence type="ECO:0000313" key="2">
    <source>
        <dbReference type="EMBL" id="XBX81748.1"/>
    </source>
</evidence>
<dbReference type="AlphaFoldDB" id="A0AAU7W4I2"/>
<keyword evidence="1" id="KW-1133">Transmembrane helix</keyword>
<reference evidence="2" key="1">
    <citation type="submission" date="2024-05" db="EMBL/GenBank/DDBJ databases">
        <authorList>
            <person name="Yu L."/>
        </authorList>
    </citation>
    <scope>NUCLEOTIDE SEQUENCE</scope>
    <source>
        <strain evidence="2">G08B096</strain>
    </source>
</reference>
<protein>
    <submittedName>
        <fullName evidence="2">ABC transporter permease</fullName>
    </submittedName>
</protein>
<feature type="transmembrane region" description="Helical" evidence="1">
    <location>
        <begin position="146"/>
        <end position="168"/>
    </location>
</feature>